<proteinExistence type="predicted"/>
<dbReference type="Proteomes" id="UP001500021">
    <property type="component" value="Unassembled WGS sequence"/>
</dbReference>
<dbReference type="InterPro" id="IPR037883">
    <property type="entry name" value="Knr4/Smi1-like_sf"/>
</dbReference>
<dbReference type="RefSeq" id="WP_343817447.1">
    <property type="nucleotide sequence ID" value="NZ_BAAAFA010000007.1"/>
</dbReference>
<feature type="domain" description="Knr4/Smi1-like" evidence="1">
    <location>
        <begin position="19"/>
        <end position="145"/>
    </location>
</feature>
<dbReference type="Pfam" id="PF09346">
    <property type="entry name" value="SMI1_KNR4"/>
    <property type="match status" value="1"/>
</dbReference>
<protein>
    <recommendedName>
        <fullName evidence="1">Knr4/Smi1-like domain-containing protein</fullName>
    </recommendedName>
</protein>
<dbReference type="SMART" id="SM00860">
    <property type="entry name" value="SMI1_KNR4"/>
    <property type="match status" value="1"/>
</dbReference>
<gene>
    <name evidence="2" type="ORF">GCM10009111_21810</name>
</gene>
<accession>A0ABP3WKE9</accession>
<dbReference type="Gene3D" id="3.40.1580.10">
    <property type="entry name" value="SMI1/KNR4-like"/>
    <property type="match status" value="1"/>
</dbReference>
<evidence type="ECO:0000313" key="3">
    <source>
        <dbReference type="Proteomes" id="UP001500021"/>
    </source>
</evidence>
<evidence type="ECO:0000259" key="1">
    <source>
        <dbReference type="SMART" id="SM00860"/>
    </source>
</evidence>
<dbReference type="InterPro" id="IPR018958">
    <property type="entry name" value="Knr4/Smi1-like_dom"/>
</dbReference>
<evidence type="ECO:0000313" key="2">
    <source>
        <dbReference type="EMBL" id="GAA0818729.1"/>
    </source>
</evidence>
<sequence>MKDIDLFIENWAGESAMVPISHQDIIELEAQLQVALPQAYKYLLTTYGLVRTPNVLTKTCDLNVEVANVQDFLSVEDVLSLSKLYEMTGMPTGHIVFASDSEGNMFCFKKSECDLQLNDVPVWFYNQALCTVTQVAQGFVPWLIRFNTAHL</sequence>
<name>A0ABP3WKE9_9GAMM</name>
<keyword evidence="3" id="KW-1185">Reference proteome</keyword>
<dbReference type="SUPFAM" id="SSF160631">
    <property type="entry name" value="SMI1/KNR4-like"/>
    <property type="match status" value="1"/>
</dbReference>
<organism evidence="2 3">
    <name type="scientific">Colwellia asteriadis</name>
    <dbReference type="NCBI Taxonomy" id="517723"/>
    <lineage>
        <taxon>Bacteria</taxon>
        <taxon>Pseudomonadati</taxon>
        <taxon>Pseudomonadota</taxon>
        <taxon>Gammaproteobacteria</taxon>
        <taxon>Alteromonadales</taxon>
        <taxon>Colwelliaceae</taxon>
        <taxon>Colwellia</taxon>
    </lineage>
</organism>
<dbReference type="EMBL" id="BAAAFA010000007">
    <property type="protein sequence ID" value="GAA0818729.1"/>
    <property type="molecule type" value="Genomic_DNA"/>
</dbReference>
<reference evidence="3" key="1">
    <citation type="journal article" date="2019" name="Int. J. Syst. Evol. Microbiol.">
        <title>The Global Catalogue of Microorganisms (GCM) 10K type strain sequencing project: providing services to taxonomists for standard genome sequencing and annotation.</title>
        <authorList>
            <consortium name="The Broad Institute Genomics Platform"/>
            <consortium name="The Broad Institute Genome Sequencing Center for Infectious Disease"/>
            <person name="Wu L."/>
            <person name="Ma J."/>
        </authorList>
    </citation>
    <scope>NUCLEOTIDE SEQUENCE [LARGE SCALE GENOMIC DNA]</scope>
    <source>
        <strain evidence="3">JCM 15608</strain>
    </source>
</reference>
<comment type="caution">
    <text evidence="2">The sequence shown here is derived from an EMBL/GenBank/DDBJ whole genome shotgun (WGS) entry which is preliminary data.</text>
</comment>